<organism evidence="4 5">
    <name type="scientific">Polyplax serrata</name>
    <name type="common">Common mouse louse</name>
    <dbReference type="NCBI Taxonomy" id="468196"/>
    <lineage>
        <taxon>Eukaryota</taxon>
        <taxon>Metazoa</taxon>
        <taxon>Ecdysozoa</taxon>
        <taxon>Arthropoda</taxon>
        <taxon>Hexapoda</taxon>
        <taxon>Insecta</taxon>
        <taxon>Pterygota</taxon>
        <taxon>Neoptera</taxon>
        <taxon>Paraneoptera</taxon>
        <taxon>Psocodea</taxon>
        <taxon>Troctomorpha</taxon>
        <taxon>Phthiraptera</taxon>
        <taxon>Anoplura</taxon>
        <taxon>Polyplacidae</taxon>
        <taxon>Polyplax</taxon>
    </lineage>
</organism>
<dbReference type="SUPFAM" id="SSF48452">
    <property type="entry name" value="TPR-like"/>
    <property type="match status" value="5"/>
</dbReference>
<feature type="repeat" description="TPR" evidence="3">
    <location>
        <begin position="547"/>
        <end position="580"/>
    </location>
</feature>
<protein>
    <recommendedName>
        <fullName evidence="6">Tetratricopeptide repeat protein 37</fullName>
    </recommendedName>
</protein>
<keyword evidence="1" id="KW-0677">Repeat</keyword>
<dbReference type="InterPro" id="IPR039226">
    <property type="entry name" value="Ski3/TTC37"/>
</dbReference>
<keyword evidence="5" id="KW-1185">Reference proteome</keyword>
<dbReference type="PANTHER" id="PTHR15704:SF7">
    <property type="entry name" value="SUPERKILLER COMPLEX PROTEIN 3"/>
    <property type="match status" value="1"/>
</dbReference>
<evidence type="ECO:0000313" key="4">
    <source>
        <dbReference type="EMBL" id="KAK6624374.1"/>
    </source>
</evidence>
<feature type="repeat" description="TPR" evidence="3">
    <location>
        <begin position="581"/>
        <end position="614"/>
    </location>
</feature>
<dbReference type="Pfam" id="PF13432">
    <property type="entry name" value="TPR_16"/>
    <property type="match status" value="1"/>
</dbReference>
<dbReference type="PROSITE" id="PS50005">
    <property type="entry name" value="TPR"/>
    <property type="match status" value="4"/>
</dbReference>
<evidence type="ECO:0000256" key="3">
    <source>
        <dbReference type="PROSITE-ProRule" id="PRU00339"/>
    </source>
</evidence>
<dbReference type="SMART" id="SM00028">
    <property type="entry name" value="TPR"/>
    <property type="match status" value="12"/>
</dbReference>
<dbReference type="InterPro" id="IPR019734">
    <property type="entry name" value="TPR_rpt"/>
</dbReference>
<proteinExistence type="predicted"/>
<gene>
    <name evidence="4" type="ORF">RUM44_011233</name>
</gene>
<feature type="repeat" description="TPR" evidence="3">
    <location>
        <begin position="844"/>
        <end position="877"/>
    </location>
</feature>
<feature type="repeat" description="TPR" evidence="3">
    <location>
        <begin position="40"/>
        <end position="73"/>
    </location>
</feature>
<dbReference type="InterPro" id="IPR011990">
    <property type="entry name" value="TPR-like_helical_dom_sf"/>
</dbReference>
<accession>A0ABR1APR9</accession>
<dbReference type="Gene3D" id="1.25.40.10">
    <property type="entry name" value="Tetratricopeptide repeat domain"/>
    <property type="match status" value="5"/>
</dbReference>
<keyword evidence="2 3" id="KW-0802">TPR repeat</keyword>
<evidence type="ECO:0000313" key="5">
    <source>
        <dbReference type="Proteomes" id="UP001359485"/>
    </source>
</evidence>
<comment type="caution">
    <text evidence="4">The sequence shown here is derived from an EMBL/GenBank/DDBJ whole genome shotgun (WGS) entry which is preliminary data.</text>
</comment>
<evidence type="ECO:0008006" key="6">
    <source>
        <dbReference type="Google" id="ProtNLM"/>
    </source>
</evidence>
<dbReference type="EMBL" id="JAWJWF010000046">
    <property type="protein sequence ID" value="KAK6624374.1"/>
    <property type="molecule type" value="Genomic_DNA"/>
</dbReference>
<name>A0ABR1APR9_POLSC</name>
<dbReference type="PANTHER" id="PTHR15704">
    <property type="entry name" value="SUPERKILLER 3 PROTEIN-RELATED"/>
    <property type="match status" value="1"/>
</dbReference>
<sequence>MNAKEIKAALKSAKESLDQKDFKAAIKQCKSVLKVDRNNYLALVLYGAAVQETEQRDEAPKAFKKAIEVSPELILAWRGLVCYYEKSEGNENVTDLKRGYEKLVLLETDFLKFSEAIEKLQKLILLEYDASNVRAMRDLLPTVDNERKLLLHQYMVMVLESHITDEFKEQYENSLQYLLSIGKDLNNYLEVVKKYLKYLYKKQNLLEIINIAGEEAKHYPNDVALLEWICKAYTELPEVELQHSVPDAVLKESYTKLLQLVVDSYLGHFCKGLHEVHMGDLVNATETLKNATKLKPNLGNLWLKLGQCQIDLYQFAAAEESCTRALKLFECSEKSKDLLFVCELKLLNAFCEQEEDEKLTEAEKLGRKLLQVQPDNTSVLEFLTKTLIKKEQYAEVQEYINKLSQSEKHVHVAKYLECFILKQKNETVELKSKLEKLIVETPEYFLPWLELGLIYYNEGSSSCLTYLLKSTKLNQWCYLNFFYLGQCYSSMVKDLEKARRCYQKAFQLNPSSAEVGRHLSDMYRILGKEELNLQLLTTLTLVNSRSKWAWLKLGLHYLSTNQHHEAVKTLQTAVRLDPEDKTAWECLGDAYFAQGAHTSAIKSYEKASELNSDSIYSVLQIAKIKHLIGLFHESVEEFRVINSRITNYIPALKGHSEACLSLMRHYLSQNLNGLAKDVCQESVFYSVKCLEQQKDLICVWKLLGDCCILLSGLPDKYCFLKIPTWLHKGKSSDAEEVTLDKVQILKLASRCYCQAIVINSRFANLWYDLAFAYNSLVRVSTGEESRKQMRNLACSAVKKSIQLDDSSWENWNLFGLILASKEIQNYKLAQHCFIKAIEILDTNAVTWTNLGTLYLSLNDLQISNQSFTEAQKFDHDYVPCWVGQAIIAQRTGHHDAMDLFRHSTQLGFTSEGYLGYSNLVCHTILNVKDKNDKNYLYSIENMNGITVAVDLLTWYTDRFTDNFWAFNMLGLLFERKMLYRSSVEAFRRALEIVESGKGPANEGDREEVTDKILLNFSRVLSQLNRFDEALTLLKQIKKANFTNQCELAVTYFKAKLYEEAYSSYETTLEWLAPDTEMKSHILVAMAAVVYLHQGQEDAKILLMQSCQLKPTSVQGLFACCALGMLHSDLALSELALKELDVYKNDARYLTHMALFQAYIYLFKGQKDKAIRAFYDVIHRHPSQSSLWLNLSLLLLNLHTTFRSKSAARCAEIALIMGRSSIDVSKVMSLVCLSNLLSGQGLKSLKSSQKAVHMFPDVTENWVSLLASVMSKCLQQESAKEVFWLKRMIVYIRSKFESSKPMTQWLSDNNKTIEAWGEKLKG</sequence>
<evidence type="ECO:0000256" key="1">
    <source>
        <dbReference type="ARBA" id="ARBA00022737"/>
    </source>
</evidence>
<dbReference type="Proteomes" id="UP001359485">
    <property type="component" value="Unassembled WGS sequence"/>
</dbReference>
<evidence type="ECO:0000256" key="2">
    <source>
        <dbReference type="ARBA" id="ARBA00022803"/>
    </source>
</evidence>
<reference evidence="4 5" key="1">
    <citation type="submission" date="2023-09" db="EMBL/GenBank/DDBJ databases">
        <title>Genomes of two closely related lineages of the louse Polyplax serrata with different host specificities.</title>
        <authorList>
            <person name="Martinu J."/>
            <person name="Tarabai H."/>
            <person name="Stefka J."/>
            <person name="Hypsa V."/>
        </authorList>
    </citation>
    <scope>NUCLEOTIDE SEQUENCE [LARGE SCALE GENOMIC DNA]</scope>
    <source>
        <strain evidence="4">98ZLc_SE</strain>
    </source>
</reference>